<organism evidence="6 7">
    <name type="scientific">Cyphellophora europaea (strain CBS 101466)</name>
    <name type="common">Phialophora europaea</name>
    <dbReference type="NCBI Taxonomy" id="1220924"/>
    <lineage>
        <taxon>Eukaryota</taxon>
        <taxon>Fungi</taxon>
        <taxon>Dikarya</taxon>
        <taxon>Ascomycota</taxon>
        <taxon>Pezizomycotina</taxon>
        <taxon>Eurotiomycetes</taxon>
        <taxon>Chaetothyriomycetidae</taxon>
        <taxon>Chaetothyriales</taxon>
        <taxon>Cyphellophoraceae</taxon>
        <taxon>Cyphellophora</taxon>
    </lineage>
</organism>
<feature type="region of interest" description="Disordered" evidence="3">
    <location>
        <begin position="1"/>
        <end position="68"/>
    </location>
</feature>
<dbReference type="AlphaFoldDB" id="W2RSV4"/>
<reference evidence="6 7" key="1">
    <citation type="submission" date="2013-03" db="EMBL/GenBank/DDBJ databases">
        <title>The Genome Sequence of Phialophora europaea CBS 101466.</title>
        <authorList>
            <consortium name="The Broad Institute Genomics Platform"/>
            <person name="Cuomo C."/>
            <person name="de Hoog S."/>
            <person name="Gorbushina A."/>
            <person name="Walker B."/>
            <person name="Young S.K."/>
            <person name="Zeng Q."/>
            <person name="Gargeya S."/>
            <person name="Fitzgerald M."/>
            <person name="Haas B."/>
            <person name="Abouelleil A."/>
            <person name="Allen A.W."/>
            <person name="Alvarado L."/>
            <person name="Arachchi H.M."/>
            <person name="Berlin A.M."/>
            <person name="Chapman S.B."/>
            <person name="Gainer-Dewar J."/>
            <person name="Goldberg J."/>
            <person name="Griggs A."/>
            <person name="Gujja S."/>
            <person name="Hansen M."/>
            <person name="Howarth C."/>
            <person name="Imamovic A."/>
            <person name="Ireland A."/>
            <person name="Larimer J."/>
            <person name="McCowan C."/>
            <person name="Murphy C."/>
            <person name="Pearson M."/>
            <person name="Poon T.W."/>
            <person name="Priest M."/>
            <person name="Roberts A."/>
            <person name="Saif S."/>
            <person name="Shea T."/>
            <person name="Sisk P."/>
            <person name="Sykes S."/>
            <person name="Wortman J."/>
            <person name="Nusbaum C."/>
            <person name="Birren B."/>
        </authorList>
    </citation>
    <scope>NUCLEOTIDE SEQUENCE [LARGE SCALE GENOMIC DNA]</scope>
    <source>
        <strain evidence="6 7">CBS 101466</strain>
    </source>
</reference>
<feature type="transmembrane region" description="Helical" evidence="4">
    <location>
        <begin position="308"/>
        <end position="329"/>
    </location>
</feature>
<dbReference type="CDD" id="cd15849">
    <property type="entry name" value="SNARE_Sso1"/>
    <property type="match status" value="1"/>
</dbReference>
<dbReference type="PANTHER" id="PTHR19957:SF380">
    <property type="entry name" value="SYNTAXIN FAMILY PROTEIN"/>
    <property type="match status" value="1"/>
</dbReference>
<dbReference type="GO" id="GO:0006887">
    <property type="term" value="P:exocytosis"/>
    <property type="evidence" value="ECO:0007669"/>
    <property type="project" value="TreeGrafter"/>
</dbReference>
<dbReference type="InterPro" id="IPR000727">
    <property type="entry name" value="T_SNARE_dom"/>
</dbReference>
<dbReference type="SMART" id="SM00397">
    <property type="entry name" value="t_SNARE"/>
    <property type="match status" value="1"/>
</dbReference>
<dbReference type="GO" id="GO:0012505">
    <property type="term" value="C:endomembrane system"/>
    <property type="evidence" value="ECO:0007669"/>
    <property type="project" value="TreeGrafter"/>
</dbReference>
<feature type="domain" description="T-SNARE coiled-coil homology" evidence="5">
    <location>
        <begin position="234"/>
        <end position="296"/>
    </location>
</feature>
<evidence type="ECO:0000256" key="1">
    <source>
        <dbReference type="ARBA" id="ARBA00009063"/>
    </source>
</evidence>
<dbReference type="SUPFAM" id="SSF47661">
    <property type="entry name" value="t-snare proteins"/>
    <property type="match status" value="1"/>
</dbReference>
<gene>
    <name evidence="6" type="ORF">HMPREF1541_06843</name>
</gene>
<keyword evidence="2" id="KW-0175">Coiled coil</keyword>
<dbReference type="Proteomes" id="UP000030752">
    <property type="component" value="Unassembled WGS sequence"/>
</dbReference>
<evidence type="ECO:0000256" key="4">
    <source>
        <dbReference type="SAM" id="Phobius"/>
    </source>
</evidence>
<dbReference type="RefSeq" id="XP_008719393.1">
    <property type="nucleotide sequence ID" value="XM_008721171.1"/>
</dbReference>
<dbReference type="PANTHER" id="PTHR19957">
    <property type="entry name" value="SYNTAXIN"/>
    <property type="match status" value="1"/>
</dbReference>
<dbReference type="GO" id="GO:0031201">
    <property type="term" value="C:SNARE complex"/>
    <property type="evidence" value="ECO:0007669"/>
    <property type="project" value="TreeGrafter"/>
</dbReference>
<accession>W2RSV4</accession>
<dbReference type="GO" id="GO:0006906">
    <property type="term" value="P:vesicle fusion"/>
    <property type="evidence" value="ECO:0007669"/>
    <property type="project" value="TreeGrafter"/>
</dbReference>
<dbReference type="Pfam" id="PF05739">
    <property type="entry name" value="SNARE"/>
    <property type="match status" value="1"/>
</dbReference>
<keyword evidence="7" id="KW-1185">Reference proteome</keyword>
<evidence type="ECO:0000259" key="5">
    <source>
        <dbReference type="PROSITE" id="PS50192"/>
    </source>
</evidence>
<dbReference type="eggNOG" id="KOG0810">
    <property type="taxonomic scope" value="Eukaryota"/>
</dbReference>
<dbReference type="GO" id="GO:0048278">
    <property type="term" value="P:vesicle docking"/>
    <property type="evidence" value="ECO:0007669"/>
    <property type="project" value="TreeGrafter"/>
</dbReference>
<dbReference type="VEuPathDB" id="FungiDB:HMPREF1541_06843"/>
<dbReference type="STRING" id="1220924.W2RSV4"/>
<feature type="coiled-coil region" evidence="2">
    <location>
        <begin position="244"/>
        <end position="292"/>
    </location>
</feature>
<dbReference type="GO" id="GO:0000149">
    <property type="term" value="F:SNARE binding"/>
    <property type="evidence" value="ECO:0007669"/>
    <property type="project" value="TreeGrafter"/>
</dbReference>
<evidence type="ECO:0000256" key="2">
    <source>
        <dbReference type="SAM" id="Coils"/>
    </source>
</evidence>
<proteinExistence type="inferred from homology"/>
<dbReference type="Gene3D" id="1.20.58.70">
    <property type="match status" value="1"/>
</dbReference>
<feature type="coiled-coil region" evidence="2">
    <location>
        <begin position="85"/>
        <end position="112"/>
    </location>
</feature>
<dbReference type="HOGENOM" id="CLU_042423_0_2_1"/>
<feature type="compositionally biased region" description="Low complexity" evidence="3">
    <location>
        <begin position="30"/>
        <end position="42"/>
    </location>
</feature>
<dbReference type="GO" id="GO:0006886">
    <property type="term" value="P:intracellular protein transport"/>
    <property type="evidence" value="ECO:0007669"/>
    <property type="project" value="TreeGrafter"/>
</dbReference>
<sequence length="332" mass="37392">MSYNQGGQQAYGSYNPYGQNGNPYGDSGNPYAQQGGNQYPQQGGYGRPPMQPQGSSNYQDPEQGNAGYEMSNMNGNDPNRLLNECRNIDRTIDELEEKLERLKLMHRRAIDDAATNSNVQTEVESQSSDIMNTYRAIVARVKKIKQDPESGNPRNAPQVGKVDRRIKTMINRFQQADSDHRKKLNERSAREYRIVRPDASDAEVREAIEDSGNQAIFSQALINSDRRGQAQNISNNVRSRHQAIQKIEQDMIMLAQLYQDLETQVIQQEPAVQQIEQRGEEVNDHVAKANTELDGAVTKARAARRKKWWCLGIVVVILIIIAIVLGIAIPKL</sequence>
<dbReference type="GO" id="GO:0005484">
    <property type="term" value="F:SNAP receptor activity"/>
    <property type="evidence" value="ECO:0007669"/>
    <property type="project" value="TreeGrafter"/>
</dbReference>
<feature type="compositionally biased region" description="Polar residues" evidence="3">
    <location>
        <begin position="1"/>
        <end position="22"/>
    </location>
</feature>
<evidence type="ECO:0000313" key="6">
    <source>
        <dbReference type="EMBL" id="ETN38804.1"/>
    </source>
</evidence>
<keyword evidence="4" id="KW-0812">Transmembrane</keyword>
<name>W2RSV4_CYPE1</name>
<dbReference type="InParanoid" id="W2RSV4"/>
<dbReference type="EMBL" id="KB822722">
    <property type="protein sequence ID" value="ETN38804.1"/>
    <property type="molecule type" value="Genomic_DNA"/>
</dbReference>
<comment type="similarity">
    <text evidence="1">Belongs to the syntaxin family.</text>
</comment>
<dbReference type="InterPro" id="IPR010989">
    <property type="entry name" value="SNARE"/>
</dbReference>
<protein>
    <recommendedName>
        <fullName evidence="5">t-SNARE coiled-coil homology domain-containing protein</fullName>
    </recommendedName>
</protein>
<dbReference type="FunCoup" id="W2RSV4">
    <property type="interactions" value="574"/>
</dbReference>
<dbReference type="GO" id="GO:0005886">
    <property type="term" value="C:plasma membrane"/>
    <property type="evidence" value="ECO:0007669"/>
    <property type="project" value="TreeGrafter"/>
</dbReference>
<dbReference type="InterPro" id="IPR045242">
    <property type="entry name" value="Syntaxin"/>
</dbReference>
<evidence type="ECO:0000256" key="3">
    <source>
        <dbReference type="SAM" id="MobiDB-lite"/>
    </source>
</evidence>
<dbReference type="InterPro" id="IPR006011">
    <property type="entry name" value="Syntaxin_N"/>
</dbReference>
<dbReference type="OrthoDB" id="10255013at2759"/>
<dbReference type="Pfam" id="PF00804">
    <property type="entry name" value="Syntaxin"/>
    <property type="match status" value="1"/>
</dbReference>
<keyword evidence="4" id="KW-1133">Transmembrane helix</keyword>
<evidence type="ECO:0000313" key="7">
    <source>
        <dbReference type="Proteomes" id="UP000030752"/>
    </source>
</evidence>
<keyword evidence="4" id="KW-0472">Membrane</keyword>
<dbReference type="PROSITE" id="PS50192">
    <property type="entry name" value="T_SNARE"/>
    <property type="match status" value="1"/>
</dbReference>
<dbReference type="GeneID" id="19974182"/>